<evidence type="ECO:0000313" key="8">
    <source>
        <dbReference type="EMBL" id="SMH39226.1"/>
    </source>
</evidence>
<feature type="topological domain" description="Cytoplasmic" evidence="6">
    <location>
        <begin position="25"/>
        <end position="570"/>
    </location>
</feature>
<protein>
    <recommendedName>
        <fullName evidence="6">Septation ring formation regulator EzrA</fullName>
    </recommendedName>
</protein>
<keyword evidence="9" id="KW-1185">Reference proteome</keyword>
<feature type="topological domain" description="Extracellular" evidence="6">
    <location>
        <begin position="1"/>
        <end position="5"/>
    </location>
</feature>
<dbReference type="GO" id="GO:0005886">
    <property type="term" value="C:plasma membrane"/>
    <property type="evidence" value="ECO:0007669"/>
    <property type="project" value="UniProtKB-SubCell"/>
</dbReference>
<sequence length="570" mass="66866">MKFEYILMIIIFLALTAYLISSIMKKRHYSLIDGLEKQKFELVDLTISDDLLRAKELELTGQTEKKFDQLRLEWQRIEISTFPDLENYLFDAKKATNRLQLIRAKTIEQKVVMLIKNIKIDSNEIQTALRELLQSEEQNLLEVKRIQETYQEIRKKLLTQSFSFGPALEKLEKKLTLLEVDFAKVSDLTVSGDPVEAKSILNKIDADTKELNDSTKQIPGILKQLTNEFSEQIQELKQGYKELVEQQFIFLNDTILADIDSVEVKYEISKEAIADCDMEKSKSLNKEIEEEINRLYSSMEIEIEAKNYIVKYQPILDDYIEFMIEKNRKLLIEIDRVAQSYALNHDELNQTQKMQEQLTEIQENFDTFTDGLNSRQAVFSAVKESYIEHAKELEEIEGEQKIINQSLIELREEEKKVKDKIDDFEFNLRGVKRYIEKQHLPGLPTQYLDFFFLTTERVEELSKELNKLRIDMKDIKRLCNLCDDDVELLVGKTEDLVDNALLCEYMMQYANRYRHTHPEIANAIAESMATFNTQFDYNKALEQISTTLEKVEPGSFKKIEANYLEDKKKN</sequence>
<keyword evidence="2 6" id="KW-1133">Transmembrane helix</keyword>
<evidence type="ECO:0000256" key="6">
    <source>
        <dbReference type="HAMAP-Rule" id="MF_00728"/>
    </source>
</evidence>
<evidence type="ECO:0000256" key="1">
    <source>
        <dbReference type="ARBA" id="ARBA00022692"/>
    </source>
</evidence>
<dbReference type="GO" id="GO:0000917">
    <property type="term" value="P:division septum assembly"/>
    <property type="evidence" value="ECO:0007669"/>
    <property type="project" value="UniProtKB-KW"/>
</dbReference>
<dbReference type="AlphaFoldDB" id="A0A1X7NNU0"/>
<comment type="similarity">
    <text evidence="6">Belongs to the EzrA family.</text>
</comment>
<name>A0A1X7NNU0_9LACT</name>
<evidence type="ECO:0000256" key="2">
    <source>
        <dbReference type="ARBA" id="ARBA00022989"/>
    </source>
</evidence>
<evidence type="ECO:0000256" key="7">
    <source>
        <dbReference type="SAM" id="Phobius"/>
    </source>
</evidence>
<keyword evidence="1 6" id="KW-0812">Transmembrane</keyword>
<keyword evidence="6" id="KW-1003">Cell membrane</keyword>
<dbReference type="Proteomes" id="UP000193435">
    <property type="component" value="Unassembled WGS sequence"/>
</dbReference>
<comment type="subcellular location">
    <subcellularLocation>
        <location evidence="6">Cell membrane</location>
        <topology evidence="6">Single-pass membrane protein</topology>
    </subcellularLocation>
    <text evidence="6">Colocalized with FtsZ to the nascent septal site.</text>
</comment>
<dbReference type="HAMAP" id="MF_00728">
    <property type="entry name" value="EzrA"/>
    <property type="match status" value="1"/>
</dbReference>
<comment type="function">
    <text evidence="6">Negative regulator of FtsZ ring formation; modulates the frequency and position of FtsZ ring formation. Inhibits FtsZ ring formation at polar sites. Interacts either with FtsZ or with one of its binding partners to promote depolymerization.</text>
</comment>
<evidence type="ECO:0000256" key="5">
    <source>
        <dbReference type="ARBA" id="ARBA00023210"/>
    </source>
</evidence>
<dbReference type="OrthoDB" id="1654473at2"/>
<reference evidence="8 9" key="1">
    <citation type="submission" date="2017-04" db="EMBL/GenBank/DDBJ databases">
        <authorList>
            <person name="Afonso C.L."/>
            <person name="Miller P.J."/>
            <person name="Scott M.A."/>
            <person name="Spackman E."/>
            <person name="Goraichik I."/>
            <person name="Dimitrov K.M."/>
            <person name="Suarez D.L."/>
            <person name="Swayne D.E."/>
        </authorList>
    </citation>
    <scope>NUCLEOTIDE SEQUENCE [LARGE SCALE GENOMIC DNA]</scope>
    <source>
        <strain evidence="8 9">LMG26642</strain>
    </source>
</reference>
<evidence type="ECO:0000313" key="9">
    <source>
        <dbReference type="Proteomes" id="UP000193435"/>
    </source>
</evidence>
<dbReference type="Pfam" id="PF06160">
    <property type="entry name" value="EzrA"/>
    <property type="match status" value="1"/>
</dbReference>
<dbReference type="EMBL" id="FXBJ01000002">
    <property type="protein sequence ID" value="SMH39226.1"/>
    <property type="molecule type" value="Genomic_DNA"/>
</dbReference>
<feature type="transmembrane region" description="Helical" evidence="7">
    <location>
        <begin position="6"/>
        <end position="24"/>
    </location>
</feature>
<dbReference type="GO" id="GO:0005940">
    <property type="term" value="C:septin ring"/>
    <property type="evidence" value="ECO:0007669"/>
    <property type="project" value="InterPro"/>
</dbReference>
<keyword evidence="5 6" id="KW-0717">Septation</keyword>
<dbReference type="InterPro" id="IPR010379">
    <property type="entry name" value="EzrA"/>
</dbReference>
<gene>
    <name evidence="6" type="primary">ezrA</name>
    <name evidence="8" type="ORF">SAMN04488700_2223</name>
</gene>
<dbReference type="STRING" id="1073423.SAMN04488700_2223"/>
<keyword evidence="3 6" id="KW-0175">Coiled coil</keyword>
<keyword evidence="6" id="KW-0131">Cell cycle</keyword>
<evidence type="ECO:0000256" key="3">
    <source>
        <dbReference type="ARBA" id="ARBA00023054"/>
    </source>
</evidence>
<evidence type="ECO:0000256" key="4">
    <source>
        <dbReference type="ARBA" id="ARBA00023136"/>
    </source>
</evidence>
<dbReference type="GO" id="GO:0000921">
    <property type="term" value="P:septin ring assembly"/>
    <property type="evidence" value="ECO:0007669"/>
    <property type="project" value="InterPro"/>
</dbReference>
<feature type="coiled-coil region" evidence="6">
    <location>
        <begin position="393"/>
        <end position="427"/>
    </location>
</feature>
<keyword evidence="6" id="KW-0132">Cell division</keyword>
<keyword evidence="4 6" id="KW-0472">Membrane</keyword>
<organism evidence="8 9">
    <name type="scientific">Carnobacterium iners</name>
    <dbReference type="NCBI Taxonomy" id="1073423"/>
    <lineage>
        <taxon>Bacteria</taxon>
        <taxon>Bacillati</taxon>
        <taxon>Bacillota</taxon>
        <taxon>Bacilli</taxon>
        <taxon>Lactobacillales</taxon>
        <taxon>Carnobacteriaceae</taxon>
        <taxon>Carnobacterium</taxon>
    </lineage>
</organism>
<proteinExistence type="inferred from homology"/>
<dbReference type="RefSeq" id="WP_085560248.1">
    <property type="nucleotide sequence ID" value="NZ_FOAH01000002.1"/>
</dbReference>
<accession>A0A1X7NNU0</accession>